<keyword evidence="2" id="KW-1185">Reference proteome</keyword>
<sequence>MIQDPQLNEFRKRRFPVTIFMANGARVKGIIRGFDM</sequence>
<dbReference type="Gene3D" id="2.30.30.100">
    <property type="match status" value="1"/>
</dbReference>
<dbReference type="EMBL" id="PVNE01000053">
    <property type="protein sequence ID" value="PRX38518.1"/>
    <property type="molecule type" value="Genomic_DNA"/>
</dbReference>
<comment type="caution">
    <text evidence="1">The sequence shown here is derived from an EMBL/GenBank/DDBJ whole genome shotgun (WGS) entry which is preliminary data.</text>
</comment>
<dbReference type="InterPro" id="IPR010920">
    <property type="entry name" value="LSM_dom_sf"/>
</dbReference>
<evidence type="ECO:0000313" key="2">
    <source>
        <dbReference type="Proteomes" id="UP000237797"/>
    </source>
</evidence>
<gene>
    <name evidence="1" type="ORF">CLV97_1535</name>
</gene>
<proteinExistence type="predicted"/>
<accession>A0A2T0LAE8</accession>
<dbReference type="GO" id="GO:0006355">
    <property type="term" value="P:regulation of DNA-templated transcription"/>
    <property type="evidence" value="ECO:0007669"/>
    <property type="project" value="InterPro"/>
</dbReference>
<reference evidence="1 2" key="1">
    <citation type="submission" date="2018-03" db="EMBL/GenBank/DDBJ databases">
        <title>Genomic Encyclopedia of Archaeal and Bacterial Type Strains, Phase II (KMG-II): from individual species to whole genera.</title>
        <authorList>
            <person name="Goeker M."/>
        </authorList>
    </citation>
    <scope>NUCLEOTIDE SEQUENCE [LARGE SCALE GENOMIC DNA]</scope>
    <source>
        <strain evidence="1 2">DSM 44946</strain>
    </source>
</reference>
<organism evidence="1 2">
    <name type="scientific">Planifilum fimeticola</name>
    <dbReference type="NCBI Taxonomy" id="201975"/>
    <lineage>
        <taxon>Bacteria</taxon>
        <taxon>Bacillati</taxon>
        <taxon>Bacillota</taxon>
        <taxon>Bacilli</taxon>
        <taxon>Bacillales</taxon>
        <taxon>Thermoactinomycetaceae</taxon>
        <taxon>Planifilum</taxon>
    </lineage>
</organism>
<name>A0A2T0LAE8_9BACL</name>
<dbReference type="GO" id="GO:0003723">
    <property type="term" value="F:RNA binding"/>
    <property type="evidence" value="ECO:0007669"/>
    <property type="project" value="InterPro"/>
</dbReference>
<dbReference type="Pfam" id="PF17209">
    <property type="entry name" value="Hfq"/>
    <property type="match status" value="1"/>
</dbReference>
<dbReference type="Proteomes" id="UP000237797">
    <property type="component" value="Unassembled WGS sequence"/>
</dbReference>
<protein>
    <submittedName>
        <fullName evidence="1">RNA chaperone Hfq</fullName>
    </submittedName>
</protein>
<dbReference type="AlphaFoldDB" id="A0A2T0LAE8"/>
<evidence type="ECO:0000313" key="1">
    <source>
        <dbReference type="EMBL" id="PRX38518.1"/>
    </source>
</evidence>
<dbReference type="SUPFAM" id="SSF50182">
    <property type="entry name" value="Sm-like ribonucleoproteins"/>
    <property type="match status" value="1"/>
</dbReference>
<dbReference type="InterPro" id="IPR005001">
    <property type="entry name" value="Hfq"/>
</dbReference>